<reference evidence="2" key="2">
    <citation type="submission" date="2020-05" db="UniProtKB">
        <authorList>
            <consortium name="EnsemblMetazoa"/>
        </authorList>
    </citation>
    <scope>IDENTIFICATION</scope>
    <source>
        <strain evidence="2">LVP_AGWG</strain>
    </source>
</reference>
<evidence type="ECO:0000313" key="3">
    <source>
        <dbReference type="Proteomes" id="UP000008820"/>
    </source>
</evidence>
<feature type="compositionally biased region" description="Basic and acidic residues" evidence="1">
    <location>
        <begin position="1"/>
        <end position="16"/>
    </location>
</feature>
<reference evidence="2 3" key="1">
    <citation type="submission" date="2017-06" db="EMBL/GenBank/DDBJ databases">
        <title>Aedes aegypti genome working group (AGWG) sequencing and assembly.</title>
        <authorList>
            <consortium name="Aedes aegypti Genome Working Group (AGWG)"/>
            <person name="Matthews B.J."/>
        </authorList>
    </citation>
    <scope>NUCLEOTIDE SEQUENCE [LARGE SCALE GENOMIC DNA]</scope>
    <source>
        <strain evidence="2 3">LVP_AGWG</strain>
    </source>
</reference>
<evidence type="ECO:0000256" key="1">
    <source>
        <dbReference type="SAM" id="MobiDB-lite"/>
    </source>
</evidence>
<proteinExistence type="predicted"/>
<keyword evidence="3" id="KW-1185">Reference proteome</keyword>
<dbReference type="AlphaFoldDB" id="A0A6I8U020"/>
<sequence>MNPENPEKEIEPEKIASEGSDPMAHEDDDNEEAEISYEEVSVESIAVVQLLQSFRVSIDVINKFLANGYDLESLRVIERQEIEELLCEPYLGDRTKVIHGLNVWRKSQNLPPVSSPLKSVQNVIQSKHHPEIMNRAMDRENYSARFLIQNSAKGKQILANYISSKILTKLQKKIITHIVVDEFKDVFGKLSHNELLSRASELNELFPSESKESWYQPTFSFVGGKKTRIGRLPKGCLYDRNCNYTIPKVSQRKSNDSENITPLCSPSEAEWVEYQQTKTWIRHHEDEWPAVMQKWALTSVIRLYEISKLEKRTCGSILDLFPTLRSPDGYQLGQIDFDTKFPTKSSALFQKWNSFIESLKPILVADVSDKSGKTILNQLEGELSEDCRDAVYSMLLPYILPCAVLTLSDKGKWKPSYIENRNSFVYWVQSIIDLQSKVKAHHTSRSETRGMPQCPLVIVVGPDLSKLNTFIVSFGDAFYQFPTFLKALDICYKFYKTYSLPFAAECAGSWNLINHVIYEFPVESSCRAKILSISNVISSRS</sequence>
<feature type="region of interest" description="Disordered" evidence="1">
    <location>
        <begin position="1"/>
        <end position="34"/>
    </location>
</feature>
<dbReference type="OrthoDB" id="7764023at2759"/>
<dbReference type="InParanoid" id="A0A6I8U020"/>
<dbReference type="Proteomes" id="UP000008820">
    <property type="component" value="Chromosome 3"/>
</dbReference>
<protein>
    <submittedName>
        <fullName evidence="2">Uncharacterized protein</fullName>
    </submittedName>
</protein>
<accession>A0A6I8U020</accession>
<organism evidence="2 3">
    <name type="scientific">Aedes aegypti</name>
    <name type="common">Yellowfever mosquito</name>
    <name type="synonym">Culex aegypti</name>
    <dbReference type="NCBI Taxonomy" id="7159"/>
    <lineage>
        <taxon>Eukaryota</taxon>
        <taxon>Metazoa</taxon>
        <taxon>Ecdysozoa</taxon>
        <taxon>Arthropoda</taxon>
        <taxon>Hexapoda</taxon>
        <taxon>Insecta</taxon>
        <taxon>Pterygota</taxon>
        <taxon>Neoptera</taxon>
        <taxon>Endopterygota</taxon>
        <taxon>Diptera</taxon>
        <taxon>Nematocera</taxon>
        <taxon>Culicoidea</taxon>
        <taxon>Culicidae</taxon>
        <taxon>Culicinae</taxon>
        <taxon>Aedini</taxon>
        <taxon>Aedes</taxon>
        <taxon>Stegomyia</taxon>
    </lineage>
</organism>
<name>A0A6I8U020_AEDAE</name>
<evidence type="ECO:0000313" key="2">
    <source>
        <dbReference type="EnsemblMetazoa" id="AAEL022121-PA"/>
    </source>
</evidence>
<dbReference type="EnsemblMetazoa" id="AAEL022121-RA">
    <property type="protein sequence ID" value="AAEL022121-PA"/>
    <property type="gene ID" value="AAEL022121"/>
</dbReference>
<gene>
    <name evidence="2" type="primary">110679183</name>
</gene>